<reference evidence="1" key="1">
    <citation type="submission" date="2023-01" db="EMBL/GenBank/DDBJ databases">
        <title>Genome assembly of the deep-sea coral Lophelia pertusa.</title>
        <authorList>
            <person name="Herrera S."/>
            <person name="Cordes E."/>
        </authorList>
    </citation>
    <scope>NUCLEOTIDE SEQUENCE</scope>
    <source>
        <strain evidence="1">USNM1676648</strain>
        <tissue evidence="1">Polyp</tissue>
    </source>
</reference>
<sequence length="153" mass="17545">MGSWGALESVDGRTEDAEEYTRRKRELTKKIVMLKIQVLCLKQVHVSSCIRQLQDLAISGNKTLTPITLQFHKFEDWVQVNQQDFCVREDKESSQSSVTTRQSFTSHLELKLGSKEPDVASRELNLEEVVVSEGSIEIASIFGQDFRHKLYKQ</sequence>
<comment type="caution">
    <text evidence="1">The sequence shown here is derived from an EMBL/GenBank/DDBJ whole genome shotgun (WGS) entry which is preliminary data.</text>
</comment>
<name>A0A9W9ZRH3_9CNID</name>
<proteinExistence type="predicted"/>
<dbReference type="EMBL" id="MU825880">
    <property type="protein sequence ID" value="KAJ7385598.1"/>
    <property type="molecule type" value="Genomic_DNA"/>
</dbReference>
<keyword evidence="2" id="KW-1185">Reference proteome</keyword>
<dbReference type="OrthoDB" id="300289at2759"/>
<gene>
    <name evidence="1" type="ORF">OS493_015182</name>
</gene>
<evidence type="ECO:0000313" key="2">
    <source>
        <dbReference type="Proteomes" id="UP001163046"/>
    </source>
</evidence>
<protein>
    <submittedName>
        <fullName evidence="1">Uncharacterized protein</fullName>
    </submittedName>
</protein>
<organism evidence="1 2">
    <name type="scientific">Desmophyllum pertusum</name>
    <dbReference type="NCBI Taxonomy" id="174260"/>
    <lineage>
        <taxon>Eukaryota</taxon>
        <taxon>Metazoa</taxon>
        <taxon>Cnidaria</taxon>
        <taxon>Anthozoa</taxon>
        <taxon>Hexacorallia</taxon>
        <taxon>Scleractinia</taxon>
        <taxon>Caryophylliina</taxon>
        <taxon>Caryophylliidae</taxon>
        <taxon>Desmophyllum</taxon>
    </lineage>
</organism>
<dbReference type="Proteomes" id="UP001163046">
    <property type="component" value="Unassembled WGS sequence"/>
</dbReference>
<accession>A0A9W9ZRH3</accession>
<dbReference type="AlphaFoldDB" id="A0A9W9ZRH3"/>
<evidence type="ECO:0000313" key="1">
    <source>
        <dbReference type="EMBL" id="KAJ7385598.1"/>
    </source>
</evidence>